<dbReference type="InterPro" id="IPR006311">
    <property type="entry name" value="TAT_signal"/>
</dbReference>
<dbReference type="PANTHER" id="PTHR43649:SF14">
    <property type="entry name" value="BLR3389 PROTEIN"/>
    <property type="match status" value="1"/>
</dbReference>
<dbReference type="Proteomes" id="UP000268652">
    <property type="component" value="Unassembled WGS sequence"/>
</dbReference>
<dbReference type="RefSeq" id="WP_120698371.1">
    <property type="nucleotide sequence ID" value="NZ_RBDX01000020.1"/>
</dbReference>
<dbReference type="InterPro" id="IPR006059">
    <property type="entry name" value="SBP"/>
</dbReference>
<reference evidence="4 5" key="1">
    <citation type="submission" date="2018-09" db="EMBL/GenBank/DDBJ databases">
        <title>Streptomyces sp. nov. DS1-2, an endophytic actinomycete isolated from roots of Dendrobium scabrilingue.</title>
        <authorList>
            <person name="Kuncharoen N."/>
            <person name="Kudo T."/>
            <person name="Ohkuma M."/>
            <person name="Yuki M."/>
            <person name="Tanasupawat S."/>
        </authorList>
    </citation>
    <scope>NUCLEOTIDE SEQUENCE [LARGE SCALE GENOMIC DNA]</scope>
    <source>
        <strain evidence="2 5">AZ1-7</strain>
        <strain evidence="3 4">DS1-2</strain>
    </source>
</reference>
<accession>A0A3A9W0E2</accession>
<dbReference type="AlphaFoldDB" id="A0A3A9W0E2"/>
<comment type="caution">
    <text evidence="2">The sequence shown here is derived from an EMBL/GenBank/DDBJ whole genome shotgun (WGS) entry which is preliminary data.</text>
</comment>
<evidence type="ECO:0000313" key="2">
    <source>
        <dbReference type="EMBL" id="RKN06430.1"/>
    </source>
</evidence>
<dbReference type="PANTHER" id="PTHR43649">
    <property type="entry name" value="ARABINOSE-BINDING PROTEIN-RELATED"/>
    <property type="match status" value="1"/>
</dbReference>
<sequence length="444" mass="46870">MSLPPPARGISRRGLLRAGLAGTGALLATGSLASCASPAASTGASSLQVWDPFSGGDGMLMDEMIAAVSSGPDGFTVDRTILEWGASYYTKLAMSAAGGRAADVAVLHLSRLAGYAPGGLLDPWDLDLLAEFGVTERDFTPAIWSRVQHEGTVYGIPLDTHPFIAFFNVDLADQAGLLDSEGQLLPLASPEALIAAGEALAGASGGQGIVFGHVNDTAQNWRQFFGLYSQTGAEFTLPDGGTPRVDRDQAVRVASFIRELYGGGPNPGGLDYNGAMASFMGGRAGMLMSGEWELPTLRDSGIALGAAPYPQVFEQPAAYADSHAFVLPRQERPDAERRREAHRYVASMIKDSLTWAGAGHIPAYQPVISRPEYAELTPQSSYVEAGEFVVLDPANWFAGAGSNFQNAMSQQLQSMLLGNSSAEQAVDRMISEARTLLDQPNPVA</sequence>
<dbReference type="OrthoDB" id="4393730at2"/>
<keyword evidence="4" id="KW-1185">Reference proteome</keyword>
<proteinExistence type="predicted"/>
<dbReference type="EMBL" id="RBDX01000020">
    <property type="protein sequence ID" value="RKN06430.1"/>
    <property type="molecule type" value="Genomic_DNA"/>
</dbReference>
<name>A0A3A9W0E2_9ACTN</name>
<dbReference type="InterPro" id="IPR050490">
    <property type="entry name" value="Bact_solute-bd_prot1"/>
</dbReference>
<evidence type="ECO:0000256" key="1">
    <source>
        <dbReference type="SAM" id="SignalP"/>
    </source>
</evidence>
<protein>
    <submittedName>
        <fullName evidence="2">Extracellular solute-binding protein</fullName>
    </submittedName>
</protein>
<evidence type="ECO:0000313" key="3">
    <source>
        <dbReference type="EMBL" id="RKN20311.1"/>
    </source>
</evidence>
<evidence type="ECO:0000313" key="5">
    <source>
        <dbReference type="Proteomes" id="UP000275024"/>
    </source>
</evidence>
<organism evidence="2 5">
    <name type="scientific">Streptomyces radicis</name>
    <dbReference type="NCBI Taxonomy" id="1750517"/>
    <lineage>
        <taxon>Bacteria</taxon>
        <taxon>Bacillati</taxon>
        <taxon>Actinomycetota</taxon>
        <taxon>Actinomycetes</taxon>
        <taxon>Kitasatosporales</taxon>
        <taxon>Streptomycetaceae</taxon>
        <taxon>Streptomyces</taxon>
    </lineage>
</organism>
<dbReference type="Proteomes" id="UP000275024">
    <property type="component" value="Unassembled WGS sequence"/>
</dbReference>
<gene>
    <name evidence="3" type="ORF">D7318_19385</name>
    <name evidence="2" type="ORF">D7319_21775</name>
</gene>
<dbReference type="EMBL" id="RBDY01000014">
    <property type="protein sequence ID" value="RKN20311.1"/>
    <property type="molecule type" value="Genomic_DNA"/>
</dbReference>
<dbReference type="PROSITE" id="PS51318">
    <property type="entry name" value="TAT"/>
    <property type="match status" value="1"/>
</dbReference>
<feature type="signal peptide" evidence="1">
    <location>
        <begin position="1"/>
        <end position="33"/>
    </location>
</feature>
<evidence type="ECO:0000313" key="4">
    <source>
        <dbReference type="Proteomes" id="UP000268652"/>
    </source>
</evidence>
<feature type="chain" id="PRO_5039037109" evidence="1">
    <location>
        <begin position="34"/>
        <end position="444"/>
    </location>
</feature>
<dbReference type="Gene3D" id="3.40.190.10">
    <property type="entry name" value="Periplasmic binding protein-like II"/>
    <property type="match status" value="1"/>
</dbReference>
<dbReference type="SUPFAM" id="SSF53850">
    <property type="entry name" value="Periplasmic binding protein-like II"/>
    <property type="match status" value="1"/>
</dbReference>
<dbReference type="Pfam" id="PF13416">
    <property type="entry name" value="SBP_bac_8"/>
    <property type="match status" value="1"/>
</dbReference>
<keyword evidence="1" id="KW-0732">Signal</keyword>